<dbReference type="InterPro" id="IPR002180">
    <property type="entry name" value="LS/RS"/>
</dbReference>
<proteinExistence type="inferred from homology"/>
<dbReference type="GO" id="GO:0009349">
    <property type="term" value="C:riboflavin synthase complex"/>
    <property type="evidence" value="ECO:0007669"/>
    <property type="project" value="UniProtKB-UniRule"/>
</dbReference>
<evidence type="ECO:0000256" key="3">
    <source>
        <dbReference type="ARBA" id="ARBA00012664"/>
    </source>
</evidence>
<dbReference type="AlphaFoldDB" id="A0P7Y9"/>
<dbReference type="NCBIfam" id="TIGR00114">
    <property type="entry name" value="lumazine-synth"/>
    <property type="match status" value="1"/>
</dbReference>
<feature type="binding site" evidence="7">
    <location>
        <position position="111"/>
    </location>
    <ligand>
        <name>5-amino-6-(D-ribitylamino)uracil</name>
        <dbReference type="ChEBI" id="CHEBI:15934"/>
    </ligand>
</feature>
<organism evidence="8 9">
    <name type="scientific">Methylophilales bacterium HTCC2181</name>
    <dbReference type="NCBI Taxonomy" id="383631"/>
    <lineage>
        <taxon>Bacteria</taxon>
        <taxon>Pseudomonadati</taxon>
        <taxon>Pseudomonadota</taxon>
        <taxon>Betaproteobacteria</taxon>
        <taxon>Nitrosomonadales</taxon>
        <taxon>OM43 clade</taxon>
    </lineage>
</organism>
<comment type="similarity">
    <text evidence="2 7">Belongs to the DMRL synthase family.</text>
</comment>
<dbReference type="EMBL" id="AAUX01000001">
    <property type="protein sequence ID" value="EAV47649.1"/>
    <property type="molecule type" value="Genomic_DNA"/>
</dbReference>
<sequence>MALNKNFNETLRVGIVSSRFNEAVVKELQNACVNMLKVEGISPENIKLKEVPGALEIPAVLNAYALSKKFDVLIGIGAVIRGETYHFEVVSNQSAHGLMQVQLNHNIPVINAIITTNSDEEAFARTKIKGEEAALGAIEMAMLLKNL</sequence>
<evidence type="ECO:0000313" key="9">
    <source>
        <dbReference type="Proteomes" id="UP000054262"/>
    </source>
</evidence>
<gene>
    <name evidence="7 8" type="primary">ribH</name>
    <name evidence="8" type="ORF">MB2181_06210</name>
</gene>
<reference evidence="8 9" key="1">
    <citation type="submission" date="2006-11" db="EMBL/GenBank/DDBJ databases">
        <authorList>
            <person name="Giovannoni S."/>
            <person name="Vergin K."/>
            <person name="Ferriera S."/>
            <person name="Johnson J."/>
            <person name="Kravitz S."/>
            <person name="Beeson K."/>
            <person name="Sutton G."/>
            <person name="Rogers Y.-H."/>
            <person name="Friedman R."/>
            <person name="Frazier M."/>
            <person name="Venter J.C."/>
        </authorList>
    </citation>
    <scope>NUCLEOTIDE SEQUENCE [LARGE SCALE GENOMIC DNA]</scope>
    <source>
        <strain evidence="8 9">HTCC2181</strain>
    </source>
</reference>
<feature type="active site" description="Proton donor" evidence="7">
    <location>
        <position position="86"/>
    </location>
</feature>
<comment type="pathway">
    <text evidence="1 7">Cofactor biosynthesis; riboflavin biosynthesis; riboflavin from 2-hydroxy-3-oxobutyl phosphate and 5-amino-6-(D-ribitylamino)uracil: step 1/2.</text>
</comment>
<comment type="function">
    <text evidence="7">Catalyzes the formation of 6,7-dimethyl-8-ribityllumazine by condensation of 5-amino-6-(D-ribitylamino)uracil with 3,4-dihydroxy-2-butanone 4-phosphate. This is the penultimate step in the biosynthesis of riboflavin.</text>
</comment>
<dbReference type="InterPro" id="IPR034964">
    <property type="entry name" value="LS"/>
</dbReference>
<comment type="catalytic activity">
    <reaction evidence="6 7">
        <text>(2S)-2-hydroxy-3-oxobutyl phosphate + 5-amino-6-(D-ribitylamino)uracil = 6,7-dimethyl-8-(1-D-ribityl)lumazine + phosphate + 2 H2O + H(+)</text>
        <dbReference type="Rhea" id="RHEA:26152"/>
        <dbReference type="ChEBI" id="CHEBI:15377"/>
        <dbReference type="ChEBI" id="CHEBI:15378"/>
        <dbReference type="ChEBI" id="CHEBI:15934"/>
        <dbReference type="ChEBI" id="CHEBI:43474"/>
        <dbReference type="ChEBI" id="CHEBI:58201"/>
        <dbReference type="ChEBI" id="CHEBI:58830"/>
        <dbReference type="EC" id="2.5.1.78"/>
    </reaction>
</comment>
<feature type="binding site" evidence="7">
    <location>
        <begin position="83"/>
        <end position="84"/>
    </location>
    <ligand>
        <name>(2S)-2-hydroxy-3-oxobutyl phosphate</name>
        <dbReference type="ChEBI" id="CHEBI:58830"/>
    </ligand>
</feature>
<dbReference type="SUPFAM" id="SSF52121">
    <property type="entry name" value="Lumazine synthase"/>
    <property type="match status" value="1"/>
</dbReference>
<feature type="binding site" evidence="7">
    <location>
        <position position="125"/>
    </location>
    <ligand>
        <name>(2S)-2-hydroxy-3-oxobutyl phosphate</name>
        <dbReference type="ChEBI" id="CHEBI:58830"/>
    </ligand>
</feature>
<dbReference type="Proteomes" id="UP000054262">
    <property type="component" value="Unassembled WGS sequence"/>
</dbReference>
<feature type="binding site" evidence="7">
    <location>
        <begin position="54"/>
        <end position="56"/>
    </location>
    <ligand>
        <name>5-amino-6-(D-ribitylamino)uracil</name>
        <dbReference type="ChEBI" id="CHEBI:15934"/>
    </ligand>
</feature>
<dbReference type="GO" id="GO:0005829">
    <property type="term" value="C:cytosol"/>
    <property type="evidence" value="ECO:0007669"/>
    <property type="project" value="TreeGrafter"/>
</dbReference>
<dbReference type="CDD" id="cd09209">
    <property type="entry name" value="Lumazine_synthase-I"/>
    <property type="match status" value="1"/>
</dbReference>
<evidence type="ECO:0000313" key="8">
    <source>
        <dbReference type="EMBL" id="EAV47649.1"/>
    </source>
</evidence>
<accession>A0P7Y9</accession>
<evidence type="ECO:0000256" key="5">
    <source>
        <dbReference type="ARBA" id="ARBA00022679"/>
    </source>
</evidence>
<dbReference type="EC" id="2.5.1.78" evidence="3 7"/>
<evidence type="ECO:0000256" key="4">
    <source>
        <dbReference type="ARBA" id="ARBA00022619"/>
    </source>
</evidence>
<keyword evidence="5 7" id="KW-0808">Transferase</keyword>
<protein>
    <recommendedName>
        <fullName evidence="3 7">6,7-dimethyl-8-ribityllumazine synthase</fullName>
        <shortName evidence="7">DMRL synthase</shortName>
        <shortName evidence="7">LS</shortName>
        <shortName evidence="7">Lumazine synthase</shortName>
        <ecNumber evidence="3 7">2.5.1.78</ecNumber>
    </recommendedName>
</protein>
<dbReference type="GO" id="GO:0000906">
    <property type="term" value="F:6,7-dimethyl-8-ribityllumazine synthase activity"/>
    <property type="evidence" value="ECO:0007669"/>
    <property type="project" value="UniProtKB-UniRule"/>
</dbReference>
<dbReference type="UniPathway" id="UPA00275">
    <property type="reaction ID" value="UER00404"/>
</dbReference>
<feature type="binding site" evidence="7">
    <location>
        <begin position="78"/>
        <end position="80"/>
    </location>
    <ligand>
        <name>5-amino-6-(D-ribitylamino)uracil</name>
        <dbReference type="ChEBI" id="CHEBI:15934"/>
    </ligand>
</feature>
<dbReference type="Gene3D" id="3.40.50.960">
    <property type="entry name" value="Lumazine/riboflavin synthase"/>
    <property type="match status" value="1"/>
</dbReference>
<evidence type="ECO:0000256" key="7">
    <source>
        <dbReference type="HAMAP-Rule" id="MF_00178"/>
    </source>
</evidence>
<dbReference type="OrthoDB" id="9809709at2"/>
<comment type="caution">
    <text evidence="8">The sequence shown here is derived from an EMBL/GenBank/DDBJ whole genome shotgun (WGS) entry which is preliminary data.</text>
</comment>
<evidence type="ECO:0000256" key="1">
    <source>
        <dbReference type="ARBA" id="ARBA00004917"/>
    </source>
</evidence>
<keyword evidence="4 7" id="KW-0686">Riboflavin biosynthesis</keyword>
<name>A0P7Y9_9PROT</name>
<dbReference type="PANTHER" id="PTHR21058:SF0">
    <property type="entry name" value="6,7-DIMETHYL-8-RIBITYLLUMAZINE SYNTHASE"/>
    <property type="match status" value="1"/>
</dbReference>
<dbReference type="GO" id="GO:0009231">
    <property type="term" value="P:riboflavin biosynthetic process"/>
    <property type="evidence" value="ECO:0007669"/>
    <property type="project" value="UniProtKB-UniRule"/>
</dbReference>
<dbReference type="PANTHER" id="PTHR21058">
    <property type="entry name" value="6,7-DIMETHYL-8-RIBITYLLUMAZINE SYNTHASE DMRL SYNTHASE LUMAZINE SYNTHASE"/>
    <property type="match status" value="1"/>
</dbReference>
<dbReference type="Pfam" id="PF00885">
    <property type="entry name" value="DMRL_synthase"/>
    <property type="match status" value="1"/>
</dbReference>
<dbReference type="HAMAP" id="MF_00178">
    <property type="entry name" value="Lumazine_synth"/>
    <property type="match status" value="1"/>
</dbReference>
<keyword evidence="9" id="KW-1185">Reference proteome</keyword>
<evidence type="ECO:0000256" key="6">
    <source>
        <dbReference type="ARBA" id="ARBA00048785"/>
    </source>
</evidence>
<dbReference type="InterPro" id="IPR036467">
    <property type="entry name" value="LS/RS_sf"/>
</dbReference>
<feature type="binding site" evidence="7">
    <location>
        <position position="20"/>
    </location>
    <ligand>
        <name>5-amino-6-(D-ribitylamino)uracil</name>
        <dbReference type="ChEBI" id="CHEBI:15934"/>
    </ligand>
</feature>
<evidence type="ECO:0000256" key="2">
    <source>
        <dbReference type="ARBA" id="ARBA00007424"/>
    </source>
</evidence>